<sequence length="79" mass="9595">MTMRLRLSRFKNFIFGEVLHDKESENEYISLLFEKYGEDFFKKVYLKYQEGLSIDHAFKEMLIQEGKVKKIRVRKIGKE</sequence>
<evidence type="ECO:0000313" key="1">
    <source>
        <dbReference type="EMBL" id="TCO63869.1"/>
    </source>
</evidence>
<comment type="caution">
    <text evidence="1">The sequence shown here is derived from an EMBL/GenBank/DDBJ whole genome shotgun (WGS) entry which is preliminary data.</text>
</comment>
<gene>
    <name evidence="1" type="ORF">EV203_11326</name>
</gene>
<dbReference type="EMBL" id="SLWU01000013">
    <property type="protein sequence ID" value="TCO63869.1"/>
    <property type="molecule type" value="Genomic_DNA"/>
</dbReference>
<protein>
    <submittedName>
        <fullName evidence="1">Uncharacterized protein</fullName>
    </submittedName>
</protein>
<dbReference type="Proteomes" id="UP000294886">
    <property type="component" value="Unassembled WGS sequence"/>
</dbReference>
<name>A0A4R2K2D9_9THEO</name>
<accession>A0A4R2K2D9</accession>
<proteinExistence type="predicted"/>
<evidence type="ECO:0000313" key="2">
    <source>
        <dbReference type="Proteomes" id="UP000294886"/>
    </source>
</evidence>
<organism evidence="1 2">
    <name type="scientific">Caldanaerobacter subterraneus</name>
    <dbReference type="NCBI Taxonomy" id="911092"/>
    <lineage>
        <taxon>Bacteria</taxon>
        <taxon>Bacillati</taxon>
        <taxon>Bacillota</taxon>
        <taxon>Clostridia</taxon>
        <taxon>Thermoanaerobacterales</taxon>
        <taxon>Thermoanaerobacteraceae</taxon>
        <taxon>Caldanaerobacter</taxon>
    </lineage>
</organism>
<dbReference type="AlphaFoldDB" id="A0A4R2K2D9"/>
<reference evidence="1 2" key="1">
    <citation type="submission" date="2019-03" db="EMBL/GenBank/DDBJ databases">
        <title>Genomic Encyclopedia of Type Strains, Phase IV (KMG-IV): sequencing the most valuable type-strain genomes for metagenomic binning, comparative biology and taxonomic classification.</title>
        <authorList>
            <person name="Goeker M."/>
        </authorList>
    </citation>
    <scope>NUCLEOTIDE SEQUENCE [LARGE SCALE GENOMIC DNA]</scope>
    <source>
        <strain evidence="1 2">DSM 13054</strain>
    </source>
</reference>